<reference evidence="2" key="1">
    <citation type="submission" date="2022-11" db="UniProtKB">
        <authorList>
            <consortium name="WormBaseParasite"/>
        </authorList>
    </citation>
    <scope>IDENTIFICATION</scope>
</reference>
<proteinExistence type="predicted"/>
<protein>
    <submittedName>
        <fullName evidence="2">Uncharacterized protein</fullName>
    </submittedName>
</protein>
<evidence type="ECO:0000313" key="1">
    <source>
        <dbReference type="Proteomes" id="UP000887576"/>
    </source>
</evidence>
<evidence type="ECO:0000313" key="2">
    <source>
        <dbReference type="WBParaSite" id="JU765_v2.g13524.t1"/>
    </source>
</evidence>
<dbReference type="WBParaSite" id="JU765_v2.g13524.t1">
    <property type="protein sequence ID" value="JU765_v2.g13524.t1"/>
    <property type="gene ID" value="JU765_v2.g13524"/>
</dbReference>
<name>A0AC34Q6X3_9BILA</name>
<dbReference type="Proteomes" id="UP000887576">
    <property type="component" value="Unplaced"/>
</dbReference>
<organism evidence="1 2">
    <name type="scientific">Panagrolaimus sp. JU765</name>
    <dbReference type="NCBI Taxonomy" id="591449"/>
    <lineage>
        <taxon>Eukaryota</taxon>
        <taxon>Metazoa</taxon>
        <taxon>Ecdysozoa</taxon>
        <taxon>Nematoda</taxon>
        <taxon>Chromadorea</taxon>
        <taxon>Rhabditida</taxon>
        <taxon>Tylenchina</taxon>
        <taxon>Panagrolaimomorpha</taxon>
        <taxon>Panagrolaimoidea</taxon>
        <taxon>Panagrolaimidae</taxon>
        <taxon>Panagrolaimus</taxon>
    </lineage>
</organism>
<sequence length="438" mass="49362">MMATGLDDLTSALFARMRHGKNENGSVLLKCPRCPNRLKALLLEVYQENGETFQKVWWVCRGLKSKTCIFPLNMPPQVFWTRRTAEQMRQDVIPLPNFNLLPKEFWKLYPTIFTKAQEQRPAPYNSPHSQHEPFPRTSDVPEMITISEPEISPENGTIPAEPEATGTDEVVITTESSASEGNVVNTPESTRLLKPDTVKMLRLRPQEKKIITGGRNYDFKMMDEVLFNKDSGDKKIFSDIQSSLKATLAMRFAQREFSDRIADVIAENGINLQNDASCVDHSSPLVLKKSTSQNLVKQEKKSQCTTPDSMDVENDMTELKKMVESVKSIKKRKSLSSRLGIKTNIMDTTPKRTGLMFNQFNSSPMAENVIPEQSSLSAVSNPSTSTASLDSSKSVVPKTQDTPKMEFNSPELSSIVQRNRRLILSKIGKKRKRKANEV</sequence>
<accession>A0AC34Q6X3</accession>